<organism evidence="1 2">
    <name type="scientific">Plantactinospora veratri</name>
    <dbReference type="NCBI Taxonomy" id="1436122"/>
    <lineage>
        <taxon>Bacteria</taxon>
        <taxon>Bacillati</taxon>
        <taxon>Actinomycetota</taxon>
        <taxon>Actinomycetes</taxon>
        <taxon>Micromonosporales</taxon>
        <taxon>Micromonosporaceae</taxon>
        <taxon>Plantactinospora</taxon>
    </lineage>
</organism>
<evidence type="ECO:0000313" key="2">
    <source>
        <dbReference type="Proteomes" id="UP001339911"/>
    </source>
</evidence>
<gene>
    <name evidence="1" type="ORF">V1634_31895</name>
</gene>
<comment type="caution">
    <text evidence="1">The sequence shown here is derived from an EMBL/GenBank/DDBJ whole genome shotgun (WGS) entry which is preliminary data.</text>
</comment>
<name>A0ABU7SN96_9ACTN</name>
<dbReference type="RefSeq" id="WP_331211425.1">
    <property type="nucleotide sequence ID" value="NZ_JAZGQL010000034.1"/>
</dbReference>
<keyword evidence="2" id="KW-1185">Reference proteome</keyword>
<reference evidence="1 2" key="1">
    <citation type="submission" date="2024-01" db="EMBL/GenBank/DDBJ databases">
        <title>Genome insights into Plantactinospora veratri sp. nov.</title>
        <authorList>
            <person name="Wang L."/>
        </authorList>
    </citation>
    <scope>NUCLEOTIDE SEQUENCE [LARGE SCALE GENOMIC DNA]</scope>
    <source>
        <strain evidence="1 2">NEAU-FHS4</strain>
    </source>
</reference>
<dbReference type="EMBL" id="JAZGQL010000034">
    <property type="protein sequence ID" value="MEE6311436.1"/>
    <property type="molecule type" value="Genomic_DNA"/>
</dbReference>
<evidence type="ECO:0000313" key="1">
    <source>
        <dbReference type="EMBL" id="MEE6311436.1"/>
    </source>
</evidence>
<accession>A0ABU7SN96</accession>
<proteinExistence type="predicted"/>
<protein>
    <submittedName>
        <fullName evidence="1">Uncharacterized protein</fullName>
    </submittedName>
</protein>
<sequence>MLDDVVLVDPWWDLRGPGDSEQRQVQEISTELVQETSRGHPLYGVAFTVVGRSDATDDVLLKIGDRWALVHLTWSGSAELPPWPSCAFFDSAADAQRVIALG</sequence>
<dbReference type="Proteomes" id="UP001339911">
    <property type="component" value="Unassembled WGS sequence"/>
</dbReference>